<gene>
    <name evidence="1" type="ORF">SLEP1_g4409</name>
</gene>
<evidence type="ECO:0000313" key="2">
    <source>
        <dbReference type="Proteomes" id="UP001054252"/>
    </source>
</evidence>
<proteinExistence type="predicted"/>
<dbReference type="EMBL" id="BPVZ01000004">
    <property type="protein sequence ID" value="GKU90414.1"/>
    <property type="molecule type" value="Genomic_DNA"/>
</dbReference>
<evidence type="ECO:0000313" key="1">
    <source>
        <dbReference type="EMBL" id="GKU90414.1"/>
    </source>
</evidence>
<keyword evidence="2" id="KW-1185">Reference proteome</keyword>
<sequence length="56" mass="6176">MGFREPRSGLRTNPKSISYISNILSFSSPPLVLPESISIPFVSPTSTVGFRSFPFE</sequence>
<dbReference type="Proteomes" id="UP001054252">
    <property type="component" value="Unassembled WGS sequence"/>
</dbReference>
<dbReference type="AlphaFoldDB" id="A0AAV5HZ35"/>
<accession>A0AAV5HZ35</accession>
<reference evidence="1 2" key="1">
    <citation type="journal article" date="2021" name="Commun. Biol.">
        <title>The genome of Shorea leprosula (Dipterocarpaceae) highlights the ecological relevance of drought in aseasonal tropical rainforests.</title>
        <authorList>
            <person name="Ng K.K.S."/>
            <person name="Kobayashi M.J."/>
            <person name="Fawcett J.A."/>
            <person name="Hatakeyama M."/>
            <person name="Paape T."/>
            <person name="Ng C.H."/>
            <person name="Ang C.C."/>
            <person name="Tnah L.H."/>
            <person name="Lee C.T."/>
            <person name="Nishiyama T."/>
            <person name="Sese J."/>
            <person name="O'Brien M.J."/>
            <person name="Copetti D."/>
            <person name="Mohd Noor M.I."/>
            <person name="Ong R.C."/>
            <person name="Putra M."/>
            <person name="Sireger I.Z."/>
            <person name="Indrioko S."/>
            <person name="Kosugi Y."/>
            <person name="Izuno A."/>
            <person name="Isagi Y."/>
            <person name="Lee S.L."/>
            <person name="Shimizu K.K."/>
        </authorList>
    </citation>
    <scope>NUCLEOTIDE SEQUENCE [LARGE SCALE GENOMIC DNA]</scope>
    <source>
        <strain evidence="1">214</strain>
    </source>
</reference>
<comment type="caution">
    <text evidence="1">The sequence shown here is derived from an EMBL/GenBank/DDBJ whole genome shotgun (WGS) entry which is preliminary data.</text>
</comment>
<name>A0AAV5HZ35_9ROSI</name>
<protein>
    <submittedName>
        <fullName evidence="1">Uncharacterized protein</fullName>
    </submittedName>
</protein>
<organism evidence="1 2">
    <name type="scientific">Rubroshorea leprosula</name>
    <dbReference type="NCBI Taxonomy" id="152421"/>
    <lineage>
        <taxon>Eukaryota</taxon>
        <taxon>Viridiplantae</taxon>
        <taxon>Streptophyta</taxon>
        <taxon>Embryophyta</taxon>
        <taxon>Tracheophyta</taxon>
        <taxon>Spermatophyta</taxon>
        <taxon>Magnoliopsida</taxon>
        <taxon>eudicotyledons</taxon>
        <taxon>Gunneridae</taxon>
        <taxon>Pentapetalae</taxon>
        <taxon>rosids</taxon>
        <taxon>malvids</taxon>
        <taxon>Malvales</taxon>
        <taxon>Dipterocarpaceae</taxon>
        <taxon>Rubroshorea</taxon>
    </lineage>
</organism>